<dbReference type="EC" id="2.7.7.89" evidence="7"/>
<dbReference type="GO" id="GO:0000820">
    <property type="term" value="P:regulation of glutamine family amino acid metabolic process"/>
    <property type="evidence" value="ECO:0007669"/>
    <property type="project" value="UniProtKB-UniRule"/>
</dbReference>
<dbReference type="Gene3D" id="1.20.120.330">
    <property type="entry name" value="Nucleotidyltransferases domain 2"/>
    <property type="match status" value="2"/>
</dbReference>
<dbReference type="GO" id="GO:0000287">
    <property type="term" value="F:magnesium ion binding"/>
    <property type="evidence" value="ECO:0007669"/>
    <property type="project" value="UniProtKB-UniRule"/>
</dbReference>
<dbReference type="HAMAP" id="MF_00802">
    <property type="entry name" value="GlnE"/>
    <property type="match status" value="1"/>
</dbReference>
<gene>
    <name evidence="7" type="primary">glnE</name>
    <name evidence="10" type="ORF">H1W37_04745</name>
</gene>
<sequence>MAALTVLPEARDAAVAEATLADLEPALAMLDGDESRRKAEAFLGGVLSNAPYLRDLACSDPQRLGEVLTSVPAERVRALIAAADALRCEEEADLMARLRALKKDLALTLGLADIGGALDLTAVTAALSGFADAALTAAIRFCLWDLERRGRFAPTDPDRPEKGCGFVALAMGKYGAFELNYSSDIDLIVLYDPEHAPITGGAEAPVEFVRLTKRLVKIMGDRTAEGYVFRTDLRLRPDPGATPLAMSIPAALVYYESLGQNWERAALIKARACAGDVPAGEAFLKEIAPFIWRKYLDYASIADVHSIKRQIHVHKGHGQIAVAGHNVKLGRGGIREVEFFAQTQQLIAGGRITELRGKRTLETLATLAELEWISGETRDELTAAYVFLRHVEHRIQMLNDEQTHILPADEAERMRVARLMGFTDLASFETALRAELSTVQTHYSALFENEPELASELGNLVFTGDDDDPDTLETLSRLGYKRPREAARIIRAWHFGRYPAVRSSKARERLTELHPVLLDALAGTDNADQALLAFDGFLSKLPAGVQLFSLLRSNPQLLKLLATVMGAAPRLAEVVSRRVHVLDAVLDPAFFGAMPTSPEFAAGLERTLTLARFYEDALDRARIFAQEQQFLIGLRLLSDTLTPNQVGEALARLAEQIVAGLLPHVIDHVAENHGRLPGADWAVLAMGKLGGREMTASSDLDLILLYEHDEAVTATDGKRPMAPGQYFIRLTQRLVAALSAPTAEGRLYEVDFRLRPSGNAGPLATRLSAFEAYQVKDAWTWEHMALTRARVICASTPAFQSRIEATIRETLARPRDRAAVAGEVAAMRARIEAEKGSKDIWDLKQVAGGLVDIEFIAQFLQLVHGAADPGILSQTTETALERCLRSGFLAPEDAEVLLPAGRTYHALTQVQRLALEGRFKAEEVPKGVRDLLVHAGEAPDFAHQEHRLAEMQGDVRACFERIVGPVKAEKEATG</sequence>
<organism evidence="10 11">
    <name type="scientific">Stappia taiwanensis</name>
    <dbReference type="NCBI Taxonomy" id="992267"/>
    <lineage>
        <taxon>Bacteria</taxon>
        <taxon>Pseudomonadati</taxon>
        <taxon>Pseudomonadota</taxon>
        <taxon>Alphaproteobacteria</taxon>
        <taxon>Hyphomicrobiales</taxon>
        <taxon>Stappiaceae</taxon>
        <taxon>Stappia</taxon>
    </lineage>
</organism>
<reference evidence="10 11" key="2">
    <citation type="submission" date="2020-08" db="EMBL/GenBank/DDBJ databases">
        <title>Stappia taiwanensis sp. nov., isolated from a coastal thermal spring.</title>
        <authorList>
            <person name="Kampfer P."/>
        </authorList>
    </citation>
    <scope>NUCLEOTIDE SEQUENCE [LARGE SCALE GENOMIC DNA]</scope>
    <source>
        <strain evidence="10 11">DSM 23284</strain>
    </source>
</reference>
<keyword evidence="5 7" id="KW-0460">Magnesium</keyword>
<protein>
    <recommendedName>
        <fullName evidence="7">Bifunctional glutamine synthetase adenylyltransferase/adenylyl-removing enzyme</fullName>
    </recommendedName>
    <alternativeName>
        <fullName evidence="7">ATP:glutamine synthetase adenylyltransferase</fullName>
    </alternativeName>
    <alternativeName>
        <fullName evidence="7">ATase</fullName>
    </alternativeName>
    <domain>
        <recommendedName>
            <fullName evidence="7">Glutamine synthetase adenylyl-L-tyrosine phosphorylase</fullName>
            <ecNumber evidence="7">2.7.7.89</ecNumber>
        </recommendedName>
        <alternativeName>
            <fullName evidence="7">Adenylyl removase</fullName>
            <shortName evidence="7">AR</shortName>
            <shortName evidence="7">AT-N</shortName>
        </alternativeName>
    </domain>
    <domain>
        <recommendedName>
            <fullName evidence="7">Glutamine synthetase adenylyl transferase</fullName>
            <ecNumber evidence="7">2.7.7.42</ecNumber>
        </recommendedName>
        <alternativeName>
            <fullName evidence="7">Adenylyl transferase</fullName>
            <shortName evidence="7">AT</shortName>
            <shortName evidence="7">AT-C</shortName>
        </alternativeName>
    </domain>
</protein>
<feature type="region of interest" description="Adenylyl removase" evidence="7">
    <location>
        <begin position="1"/>
        <end position="451"/>
    </location>
</feature>
<dbReference type="InterPro" id="IPR043519">
    <property type="entry name" value="NT_sf"/>
</dbReference>
<evidence type="ECO:0000256" key="6">
    <source>
        <dbReference type="ARBA" id="ARBA00023268"/>
    </source>
</evidence>
<comment type="function">
    <text evidence="7">Involved in the regulation of glutamine synthetase GlnA, a key enzyme in the process to assimilate ammonia. When cellular nitrogen levels are high, the C-terminal adenylyl transferase (AT) inactivates GlnA by covalent transfer of an adenylyl group from ATP to specific tyrosine residue of GlnA, thus reducing its activity. Conversely, when nitrogen levels are low, the N-terminal adenylyl removase (AR) activates GlnA by removing the adenylyl group by phosphorolysis, increasing its activity. The regulatory region of GlnE binds the signal transduction protein PII (GlnB) which indicates the nitrogen status of the cell.</text>
</comment>
<dbReference type="GO" id="GO:0005829">
    <property type="term" value="C:cytosol"/>
    <property type="evidence" value="ECO:0007669"/>
    <property type="project" value="TreeGrafter"/>
</dbReference>
<dbReference type="SUPFAM" id="SSF81301">
    <property type="entry name" value="Nucleotidyltransferase"/>
    <property type="match status" value="2"/>
</dbReference>
<comment type="caution">
    <text evidence="10">The sequence shown here is derived from an EMBL/GenBank/DDBJ whole genome shotgun (WGS) entry which is preliminary data.</text>
</comment>
<name>A0A838XM88_9HYPH</name>
<comment type="similarity">
    <text evidence="7">Belongs to the GlnE family.</text>
</comment>
<feature type="domain" description="PII-uridylyltransferase/Glutamine-synthetase adenylyltransferase" evidence="9">
    <location>
        <begin position="307"/>
        <end position="447"/>
    </location>
</feature>
<keyword evidence="1 7" id="KW-0808">Transferase</keyword>
<dbReference type="GO" id="GO:0005524">
    <property type="term" value="F:ATP binding"/>
    <property type="evidence" value="ECO:0007669"/>
    <property type="project" value="UniProtKB-UniRule"/>
</dbReference>
<evidence type="ECO:0000256" key="1">
    <source>
        <dbReference type="ARBA" id="ARBA00022679"/>
    </source>
</evidence>
<dbReference type="PANTHER" id="PTHR30621:SF0">
    <property type="entry name" value="BIFUNCTIONAL GLUTAMINE SYNTHETASE ADENYLYLTRANSFERASE_ADENYLYL-REMOVING ENZYME"/>
    <property type="match status" value="1"/>
</dbReference>
<dbReference type="NCBIfam" id="NF008292">
    <property type="entry name" value="PRK11072.1"/>
    <property type="match status" value="1"/>
</dbReference>
<evidence type="ECO:0000259" key="9">
    <source>
        <dbReference type="Pfam" id="PF08335"/>
    </source>
</evidence>
<dbReference type="Gene3D" id="3.30.460.10">
    <property type="entry name" value="Beta Polymerase, domain 2"/>
    <property type="match status" value="2"/>
</dbReference>
<dbReference type="InterPro" id="IPR013546">
    <property type="entry name" value="PII_UdlTrfase/GS_AdlTrfase"/>
</dbReference>
<dbReference type="PANTHER" id="PTHR30621">
    <property type="entry name" value="GLUTAMINE SYNTHETASE ADENYLYLTRANSFERASE"/>
    <property type="match status" value="1"/>
</dbReference>
<comment type="catalytic activity">
    <reaction evidence="7">
        <text>[glutamine synthetase]-L-tyrosine + ATP = [glutamine synthetase]-O(4)-(5'-adenylyl)-L-tyrosine + diphosphate</text>
        <dbReference type="Rhea" id="RHEA:18589"/>
        <dbReference type="Rhea" id="RHEA-COMP:10660"/>
        <dbReference type="Rhea" id="RHEA-COMP:10661"/>
        <dbReference type="ChEBI" id="CHEBI:30616"/>
        <dbReference type="ChEBI" id="CHEBI:33019"/>
        <dbReference type="ChEBI" id="CHEBI:46858"/>
        <dbReference type="ChEBI" id="CHEBI:83624"/>
        <dbReference type="EC" id="2.7.7.42"/>
    </reaction>
</comment>
<keyword evidence="2 7" id="KW-0548">Nucleotidyltransferase</keyword>
<reference evidence="10 11" key="1">
    <citation type="submission" date="2020-07" db="EMBL/GenBank/DDBJ databases">
        <authorList>
            <person name="Li M."/>
        </authorList>
    </citation>
    <scope>NUCLEOTIDE SEQUENCE [LARGE SCALE GENOMIC DNA]</scope>
    <source>
        <strain evidence="10 11">DSM 23284</strain>
    </source>
</reference>
<keyword evidence="3 7" id="KW-0547">Nucleotide-binding</keyword>
<dbReference type="GO" id="GO:0047388">
    <property type="term" value="F:[glutamine synthetase]-adenylyl-L-tyrosine phosphorylase activity"/>
    <property type="evidence" value="ECO:0007669"/>
    <property type="project" value="UniProtKB-EC"/>
</dbReference>
<dbReference type="SUPFAM" id="SSF81593">
    <property type="entry name" value="Nucleotidyltransferase substrate binding subunit/domain"/>
    <property type="match status" value="2"/>
</dbReference>
<dbReference type="CDD" id="cd05401">
    <property type="entry name" value="NT_GlnE_GlnD_like"/>
    <property type="match status" value="2"/>
</dbReference>
<feature type="domain" description="Glutamate-ammonia ligase adenylyltransferase repeated" evidence="8">
    <location>
        <begin position="559"/>
        <end position="803"/>
    </location>
</feature>
<dbReference type="Proteomes" id="UP000559404">
    <property type="component" value="Unassembled WGS sequence"/>
</dbReference>
<evidence type="ECO:0000256" key="7">
    <source>
        <dbReference type="HAMAP-Rule" id="MF_00802"/>
    </source>
</evidence>
<dbReference type="Pfam" id="PF03710">
    <property type="entry name" value="GlnE"/>
    <property type="match status" value="2"/>
</dbReference>
<dbReference type="Gene3D" id="1.20.120.1510">
    <property type="match status" value="1"/>
</dbReference>
<proteinExistence type="inferred from homology"/>
<evidence type="ECO:0000259" key="8">
    <source>
        <dbReference type="Pfam" id="PF03710"/>
    </source>
</evidence>
<keyword evidence="6 7" id="KW-0511">Multifunctional enzyme</keyword>
<feature type="domain" description="PII-uridylyltransferase/Glutamine-synthetase adenylyltransferase" evidence="9">
    <location>
        <begin position="826"/>
        <end position="906"/>
    </location>
</feature>
<dbReference type="EC" id="2.7.7.42" evidence="7"/>
<keyword evidence="11" id="KW-1185">Reference proteome</keyword>
<dbReference type="NCBIfam" id="NF010706">
    <property type="entry name" value="PRK14108.1"/>
    <property type="match status" value="1"/>
</dbReference>
<evidence type="ECO:0000256" key="4">
    <source>
        <dbReference type="ARBA" id="ARBA00022840"/>
    </source>
</evidence>
<feature type="region of interest" description="Adenylyl transferase" evidence="7">
    <location>
        <begin position="454"/>
        <end position="974"/>
    </location>
</feature>
<evidence type="ECO:0000256" key="2">
    <source>
        <dbReference type="ARBA" id="ARBA00022695"/>
    </source>
</evidence>
<dbReference type="GO" id="GO:0008882">
    <property type="term" value="F:[glutamate-ammonia-ligase] adenylyltransferase activity"/>
    <property type="evidence" value="ECO:0007669"/>
    <property type="project" value="UniProtKB-UniRule"/>
</dbReference>
<evidence type="ECO:0000256" key="3">
    <source>
        <dbReference type="ARBA" id="ARBA00022741"/>
    </source>
</evidence>
<comment type="catalytic activity">
    <reaction evidence="7">
        <text>[glutamine synthetase]-O(4)-(5'-adenylyl)-L-tyrosine + phosphate = [glutamine synthetase]-L-tyrosine + ADP</text>
        <dbReference type="Rhea" id="RHEA:43716"/>
        <dbReference type="Rhea" id="RHEA-COMP:10660"/>
        <dbReference type="Rhea" id="RHEA-COMP:10661"/>
        <dbReference type="ChEBI" id="CHEBI:43474"/>
        <dbReference type="ChEBI" id="CHEBI:46858"/>
        <dbReference type="ChEBI" id="CHEBI:83624"/>
        <dbReference type="ChEBI" id="CHEBI:456216"/>
        <dbReference type="EC" id="2.7.7.89"/>
    </reaction>
</comment>
<feature type="domain" description="Glutamate-ammonia ligase adenylyltransferase repeated" evidence="8">
    <location>
        <begin position="45"/>
        <end position="285"/>
    </location>
</feature>
<dbReference type="InterPro" id="IPR023057">
    <property type="entry name" value="GlnE"/>
</dbReference>
<accession>A0A838XM88</accession>
<dbReference type="InterPro" id="IPR005190">
    <property type="entry name" value="GlnE_rpt_dom"/>
</dbReference>
<evidence type="ECO:0000313" key="10">
    <source>
        <dbReference type="EMBL" id="MBA4610947.1"/>
    </source>
</evidence>
<dbReference type="AlphaFoldDB" id="A0A838XM88"/>
<comment type="cofactor">
    <cofactor evidence="7">
        <name>Mg(2+)</name>
        <dbReference type="ChEBI" id="CHEBI:18420"/>
    </cofactor>
</comment>
<dbReference type="EMBL" id="JACEON010000003">
    <property type="protein sequence ID" value="MBA4610947.1"/>
    <property type="molecule type" value="Genomic_DNA"/>
</dbReference>
<evidence type="ECO:0000256" key="5">
    <source>
        <dbReference type="ARBA" id="ARBA00022842"/>
    </source>
</evidence>
<dbReference type="Pfam" id="PF08335">
    <property type="entry name" value="GlnD_UR_UTase"/>
    <property type="match status" value="2"/>
</dbReference>
<keyword evidence="4 7" id="KW-0067">ATP-binding</keyword>
<evidence type="ECO:0000313" key="11">
    <source>
        <dbReference type="Proteomes" id="UP000559404"/>
    </source>
</evidence>